<dbReference type="SUPFAM" id="SSF46689">
    <property type="entry name" value="Homeodomain-like"/>
    <property type="match status" value="1"/>
</dbReference>
<gene>
    <name evidence="4" type="ORF">DJ013_02420</name>
</gene>
<dbReference type="Pfam" id="PF13972">
    <property type="entry name" value="TetR"/>
    <property type="match status" value="1"/>
</dbReference>
<dbReference type="KEGG" id="als:DJ013_02420"/>
<name>A0A2Z4G7K7_9BACT</name>
<dbReference type="AlphaFoldDB" id="A0A2Z4G7K7"/>
<keyword evidence="5" id="KW-1185">Reference proteome</keyword>
<evidence type="ECO:0000256" key="1">
    <source>
        <dbReference type="ARBA" id="ARBA00023125"/>
    </source>
</evidence>
<dbReference type="InterPro" id="IPR009057">
    <property type="entry name" value="Homeodomain-like_sf"/>
</dbReference>
<evidence type="ECO:0000256" key="2">
    <source>
        <dbReference type="PROSITE-ProRule" id="PRU00335"/>
    </source>
</evidence>
<organism evidence="4 5">
    <name type="scientific">Arcticibacterium luteifluviistationis</name>
    <dbReference type="NCBI Taxonomy" id="1784714"/>
    <lineage>
        <taxon>Bacteria</taxon>
        <taxon>Pseudomonadati</taxon>
        <taxon>Bacteroidota</taxon>
        <taxon>Cytophagia</taxon>
        <taxon>Cytophagales</taxon>
        <taxon>Leadbetterellaceae</taxon>
        <taxon>Arcticibacterium</taxon>
    </lineage>
</organism>
<sequence>MKNTKELILKTALELFNDEGLSKVTLRTIANKMGISQGNLNYHYKKRETVIEALYFQLVGEIDESMAKNIARTIGLESLFSMSSVLMESFYKYRFFMLDFVQIMRESDKIKTHYLQLSIMREEQFLMLFNLLIDSEIIRKEVLPNEYVLLYKRFEILGNFWISSAQTTTAKLNKKMVKEYSNILNQAIFPYLTDKGETRYFELVNS</sequence>
<dbReference type="OrthoDB" id="9785164at2"/>
<proteinExistence type="predicted"/>
<dbReference type="Pfam" id="PF00440">
    <property type="entry name" value="TetR_N"/>
    <property type="match status" value="1"/>
</dbReference>
<dbReference type="PROSITE" id="PS50977">
    <property type="entry name" value="HTH_TETR_2"/>
    <property type="match status" value="1"/>
</dbReference>
<evidence type="ECO:0000313" key="4">
    <source>
        <dbReference type="EMBL" id="AWV97090.1"/>
    </source>
</evidence>
<keyword evidence="1 2" id="KW-0238">DNA-binding</keyword>
<evidence type="ECO:0000313" key="5">
    <source>
        <dbReference type="Proteomes" id="UP000249873"/>
    </source>
</evidence>
<dbReference type="InterPro" id="IPR025722">
    <property type="entry name" value="TetR"/>
</dbReference>
<feature type="domain" description="HTH tetR-type" evidence="3">
    <location>
        <begin position="2"/>
        <end position="62"/>
    </location>
</feature>
<protein>
    <recommendedName>
        <fullName evidence="3">HTH tetR-type domain-containing protein</fullName>
    </recommendedName>
</protein>
<dbReference type="Proteomes" id="UP000249873">
    <property type="component" value="Chromosome"/>
</dbReference>
<dbReference type="RefSeq" id="WP_111370192.1">
    <property type="nucleotide sequence ID" value="NZ_CP029480.1"/>
</dbReference>
<reference evidence="4 5" key="1">
    <citation type="submission" date="2018-05" db="EMBL/GenBank/DDBJ databases">
        <title>Complete genome sequence of Arcticibacterium luteifluviistationis SM1504T, a cytophagaceae bacterium isolated from Arctic surface seawater.</title>
        <authorList>
            <person name="Li Y."/>
            <person name="Qin Q.-L."/>
        </authorList>
    </citation>
    <scope>NUCLEOTIDE SEQUENCE [LARGE SCALE GENOMIC DNA]</scope>
    <source>
        <strain evidence="4 5">SM1504</strain>
    </source>
</reference>
<dbReference type="PRINTS" id="PR00455">
    <property type="entry name" value="HTHTETR"/>
</dbReference>
<dbReference type="GO" id="GO:0003677">
    <property type="term" value="F:DNA binding"/>
    <property type="evidence" value="ECO:0007669"/>
    <property type="project" value="UniProtKB-UniRule"/>
</dbReference>
<dbReference type="EMBL" id="CP029480">
    <property type="protein sequence ID" value="AWV97090.1"/>
    <property type="molecule type" value="Genomic_DNA"/>
</dbReference>
<accession>A0A2Z4G7K7</accession>
<dbReference type="InterPro" id="IPR001647">
    <property type="entry name" value="HTH_TetR"/>
</dbReference>
<feature type="DNA-binding region" description="H-T-H motif" evidence="2">
    <location>
        <begin position="25"/>
        <end position="44"/>
    </location>
</feature>
<dbReference type="Gene3D" id="1.10.357.10">
    <property type="entry name" value="Tetracycline Repressor, domain 2"/>
    <property type="match status" value="1"/>
</dbReference>
<evidence type="ECO:0000259" key="3">
    <source>
        <dbReference type="PROSITE" id="PS50977"/>
    </source>
</evidence>